<dbReference type="Pfam" id="PF13462">
    <property type="entry name" value="Thioredoxin_4"/>
    <property type="match status" value="1"/>
</dbReference>
<name>L0RB04_9BACT</name>
<dbReference type="Proteomes" id="UP000010808">
    <property type="component" value="Chromosome"/>
</dbReference>
<dbReference type="RefSeq" id="WP_015335984.1">
    <property type="nucleotide sequence ID" value="NC_020055.1"/>
</dbReference>
<dbReference type="eggNOG" id="COG1651">
    <property type="taxonomic scope" value="Bacteria"/>
</dbReference>
<organism evidence="2 3">
    <name type="scientific">Maridesulfovibrio hydrothermalis AM13 = DSM 14728</name>
    <dbReference type="NCBI Taxonomy" id="1121451"/>
    <lineage>
        <taxon>Bacteria</taxon>
        <taxon>Pseudomonadati</taxon>
        <taxon>Thermodesulfobacteriota</taxon>
        <taxon>Desulfovibrionia</taxon>
        <taxon>Desulfovibrionales</taxon>
        <taxon>Desulfovibrionaceae</taxon>
        <taxon>Maridesulfovibrio</taxon>
    </lineage>
</organism>
<evidence type="ECO:0000313" key="3">
    <source>
        <dbReference type="Proteomes" id="UP000010808"/>
    </source>
</evidence>
<sequence>MPRLLLAIFISTIWVTGYFHSANAQTTDAKLKTDIGEVLKNNPDLIIEALKGHEEELYDLLQTGLVKKNKSRIRNNRLAQLKNPKTAALHPKRPVWGNPEGDISIIVFSDFQSATCSKADKIIQQLLKKHPEINYRFRHNPLGLYKMSRPAALYYEALALQSNEKAKRFNHLVLKNRLKIKKGGRNFLDKLALETGADLHRLHKDITSAKVNSTVDNDIRESRKLGFTASPVFLVNGVTITGAAPLVEFEEVFKMIRQQ</sequence>
<protein>
    <submittedName>
        <fullName evidence="2">DSBA oxidoreductase</fullName>
    </submittedName>
</protein>
<dbReference type="EMBL" id="FO203522">
    <property type="protein sequence ID" value="CCO23380.1"/>
    <property type="molecule type" value="Genomic_DNA"/>
</dbReference>
<dbReference type="PATRIC" id="fig|1121451.3.peg.1354"/>
<dbReference type="OrthoDB" id="5452675at2"/>
<dbReference type="STRING" id="1121451.DESAM_21099"/>
<evidence type="ECO:0000259" key="1">
    <source>
        <dbReference type="Pfam" id="PF13462"/>
    </source>
</evidence>
<gene>
    <name evidence="2" type="ORF">DESAM_21099</name>
</gene>
<dbReference type="KEGG" id="dhy:DESAM_21099"/>
<dbReference type="Gene3D" id="3.40.30.10">
    <property type="entry name" value="Glutaredoxin"/>
    <property type="match status" value="1"/>
</dbReference>
<dbReference type="InterPro" id="IPR012336">
    <property type="entry name" value="Thioredoxin-like_fold"/>
</dbReference>
<keyword evidence="3" id="KW-1185">Reference proteome</keyword>
<proteinExistence type="predicted"/>
<dbReference type="SUPFAM" id="SSF52833">
    <property type="entry name" value="Thioredoxin-like"/>
    <property type="match status" value="1"/>
</dbReference>
<feature type="domain" description="Thioredoxin-like fold" evidence="1">
    <location>
        <begin position="92"/>
        <end position="251"/>
    </location>
</feature>
<dbReference type="AlphaFoldDB" id="L0RB04"/>
<dbReference type="HOGENOM" id="CLU_000288_47_4_7"/>
<evidence type="ECO:0000313" key="2">
    <source>
        <dbReference type="EMBL" id="CCO23380.1"/>
    </source>
</evidence>
<accession>L0RB04</accession>
<dbReference type="InterPro" id="IPR036249">
    <property type="entry name" value="Thioredoxin-like_sf"/>
</dbReference>
<reference evidence="2 3" key="1">
    <citation type="submission" date="2012-10" db="EMBL/GenBank/DDBJ databases">
        <authorList>
            <person name="Genoscope - CEA"/>
        </authorList>
    </citation>
    <scope>NUCLEOTIDE SEQUENCE [LARGE SCALE GENOMIC DNA]</scope>
    <source>
        <strain evidence="3">AM13 / DSM 14728</strain>
    </source>
</reference>